<proteinExistence type="predicted"/>
<feature type="domain" description="DUF7654" evidence="1">
    <location>
        <begin position="1"/>
        <end position="46"/>
    </location>
</feature>
<organism evidence="2">
    <name type="scientific">bioreactor metagenome</name>
    <dbReference type="NCBI Taxonomy" id="1076179"/>
    <lineage>
        <taxon>unclassified sequences</taxon>
        <taxon>metagenomes</taxon>
        <taxon>ecological metagenomes</taxon>
    </lineage>
</organism>
<name>A0A645INP9_9ZZZZ</name>
<reference evidence="2" key="1">
    <citation type="submission" date="2019-08" db="EMBL/GenBank/DDBJ databases">
        <authorList>
            <person name="Kucharzyk K."/>
            <person name="Murdoch R.W."/>
            <person name="Higgins S."/>
            <person name="Loffler F."/>
        </authorList>
    </citation>
    <scope>NUCLEOTIDE SEQUENCE</scope>
</reference>
<gene>
    <name evidence="2" type="ORF">SDC9_200621</name>
</gene>
<accession>A0A645INP9</accession>
<dbReference type="EMBL" id="VSSQ01119586">
    <property type="protein sequence ID" value="MPN52958.1"/>
    <property type="molecule type" value="Genomic_DNA"/>
</dbReference>
<protein>
    <recommendedName>
        <fullName evidence="1">DUF7654 domain-containing protein</fullName>
    </recommendedName>
</protein>
<dbReference type="Pfam" id="PF24672">
    <property type="entry name" value="DUF7654"/>
    <property type="match status" value="1"/>
</dbReference>
<dbReference type="InterPro" id="IPR056071">
    <property type="entry name" value="DUF7654"/>
</dbReference>
<dbReference type="AlphaFoldDB" id="A0A645INP9"/>
<sequence length="61" mass="7089">MNVMDLKVLNVKYVLSDKDHSASNNPYVKFVPVAQAEGYYIYELSYPGVEYDQKINTQNKR</sequence>
<comment type="caution">
    <text evidence="2">The sequence shown here is derived from an EMBL/GenBank/DDBJ whole genome shotgun (WGS) entry which is preliminary data.</text>
</comment>
<evidence type="ECO:0000313" key="2">
    <source>
        <dbReference type="EMBL" id="MPN52958.1"/>
    </source>
</evidence>
<evidence type="ECO:0000259" key="1">
    <source>
        <dbReference type="Pfam" id="PF24672"/>
    </source>
</evidence>